<protein>
    <recommendedName>
        <fullName evidence="9">MurR/RpiR family transcriptional regulator</fullName>
    </recommendedName>
</protein>
<keyword evidence="2" id="KW-0238">DNA-binding</keyword>
<dbReference type="AlphaFoldDB" id="A0A3E1B5D3"/>
<keyword evidence="3" id="KW-0804">Transcription</keyword>
<feature type="compositionally biased region" description="Polar residues" evidence="4">
    <location>
        <begin position="114"/>
        <end position="129"/>
    </location>
</feature>
<dbReference type="PROSITE" id="PS51071">
    <property type="entry name" value="HTH_RPIR"/>
    <property type="match status" value="1"/>
</dbReference>
<proteinExistence type="predicted"/>
<dbReference type="GO" id="GO:0003700">
    <property type="term" value="F:DNA-binding transcription factor activity"/>
    <property type="evidence" value="ECO:0007669"/>
    <property type="project" value="InterPro"/>
</dbReference>
<evidence type="ECO:0000259" key="5">
    <source>
        <dbReference type="PROSITE" id="PS51071"/>
    </source>
</evidence>
<reference evidence="7 8" key="1">
    <citation type="submission" date="2017-03" db="EMBL/GenBank/DDBJ databases">
        <title>Genome analysis of Rhizobial strains effectives or ineffectives for nitrogen fixation isolated from bean seeds.</title>
        <authorList>
            <person name="Peralta H."/>
            <person name="Aguilar-Vera A."/>
            <person name="Mora Y."/>
            <person name="Vargas-Lagunas C."/>
            <person name="Girard L."/>
            <person name="Mora J."/>
        </authorList>
    </citation>
    <scope>NUCLEOTIDE SEQUENCE [LARGE SCALE GENOMIC DNA]</scope>
    <source>
        <strain evidence="7 8">CCGM5</strain>
    </source>
</reference>
<name>A0A3E1B5D3_RHILT</name>
<evidence type="ECO:0000313" key="7">
    <source>
        <dbReference type="EMBL" id="RFB86108.1"/>
    </source>
</evidence>
<evidence type="ECO:0000256" key="4">
    <source>
        <dbReference type="SAM" id="MobiDB-lite"/>
    </source>
</evidence>
<dbReference type="CDD" id="cd05013">
    <property type="entry name" value="SIS_RpiR"/>
    <property type="match status" value="1"/>
</dbReference>
<evidence type="ECO:0000256" key="3">
    <source>
        <dbReference type="ARBA" id="ARBA00023163"/>
    </source>
</evidence>
<feature type="domain" description="HTH rpiR-type" evidence="5">
    <location>
        <begin position="230"/>
        <end position="306"/>
    </location>
</feature>
<dbReference type="Gene3D" id="3.40.50.10490">
    <property type="entry name" value="Glucose-6-phosphate isomerase like protein, domain 1"/>
    <property type="match status" value="1"/>
</dbReference>
<accession>A0A3E1B5D3</accession>
<evidence type="ECO:0000313" key="8">
    <source>
        <dbReference type="Proteomes" id="UP000256748"/>
    </source>
</evidence>
<dbReference type="Proteomes" id="UP000256748">
    <property type="component" value="Unassembled WGS sequence"/>
</dbReference>
<feature type="region of interest" description="Disordered" evidence="4">
    <location>
        <begin position="18"/>
        <end position="45"/>
    </location>
</feature>
<evidence type="ECO:0000256" key="1">
    <source>
        <dbReference type="ARBA" id="ARBA00023015"/>
    </source>
</evidence>
<keyword evidence="1" id="KW-0805">Transcription regulation</keyword>
<organism evidence="7 8">
    <name type="scientific">Rhizobium leguminosarum bv. trifolii</name>
    <dbReference type="NCBI Taxonomy" id="386"/>
    <lineage>
        <taxon>Bacteria</taxon>
        <taxon>Pseudomonadati</taxon>
        <taxon>Pseudomonadota</taxon>
        <taxon>Alphaproteobacteria</taxon>
        <taxon>Hyphomicrobiales</taxon>
        <taxon>Rhizobiaceae</taxon>
        <taxon>Rhizobium/Agrobacterium group</taxon>
        <taxon>Rhizobium</taxon>
    </lineage>
</organism>
<comment type="caution">
    <text evidence="7">The sequence shown here is derived from an EMBL/GenBank/DDBJ whole genome shotgun (WGS) entry which is preliminary data.</text>
</comment>
<dbReference type="GO" id="GO:1901135">
    <property type="term" value="P:carbohydrate derivative metabolic process"/>
    <property type="evidence" value="ECO:0007669"/>
    <property type="project" value="InterPro"/>
</dbReference>
<dbReference type="PANTHER" id="PTHR30514:SF18">
    <property type="entry name" value="RPIR-FAMILY TRANSCRIPTIONAL REGULATOR"/>
    <property type="match status" value="1"/>
</dbReference>
<dbReference type="InterPro" id="IPR036388">
    <property type="entry name" value="WH-like_DNA-bd_sf"/>
</dbReference>
<dbReference type="EMBL" id="NAOO01000034">
    <property type="protein sequence ID" value="RFB86108.1"/>
    <property type="molecule type" value="Genomic_DNA"/>
</dbReference>
<dbReference type="GO" id="GO:0003677">
    <property type="term" value="F:DNA binding"/>
    <property type="evidence" value="ECO:0007669"/>
    <property type="project" value="UniProtKB-KW"/>
</dbReference>
<dbReference type="Pfam" id="PF01380">
    <property type="entry name" value="SIS"/>
    <property type="match status" value="1"/>
</dbReference>
<feature type="compositionally biased region" description="Polar residues" evidence="4">
    <location>
        <begin position="22"/>
        <end position="35"/>
    </location>
</feature>
<feature type="region of interest" description="Disordered" evidence="4">
    <location>
        <begin position="112"/>
        <end position="139"/>
    </location>
</feature>
<evidence type="ECO:0000259" key="6">
    <source>
        <dbReference type="PROSITE" id="PS51464"/>
    </source>
</evidence>
<dbReference type="InterPro" id="IPR047640">
    <property type="entry name" value="RpiR-like"/>
</dbReference>
<dbReference type="InterPro" id="IPR001347">
    <property type="entry name" value="SIS_dom"/>
</dbReference>
<dbReference type="InterPro" id="IPR009057">
    <property type="entry name" value="Homeodomain-like_sf"/>
</dbReference>
<dbReference type="PANTHER" id="PTHR30514">
    <property type="entry name" value="GLUCOKINASE"/>
    <property type="match status" value="1"/>
</dbReference>
<dbReference type="InterPro" id="IPR000281">
    <property type="entry name" value="HTH_RpiR"/>
</dbReference>
<dbReference type="Pfam" id="PF01418">
    <property type="entry name" value="HTH_6"/>
    <property type="match status" value="1"/>
</dbReference>
<feature type="domain" description="SIS" evidence="6">
    <location>
        <begin position="354"/>
        <end position="491"/>
    </location>
</feature>
<dbReference type="SUPFAM" id="SSF46689">
    <property type="entry name" value="Homeodomain-like"/>
    <property type="match status" value="1"/>
</dbReference>
<evidence type="ECO:0008006" key="9">
    <source>
        <dbReference type="Google" id="ProtNLM"/>
    </source>
</evidence>
<sequence>MMATENLSVFSGTRESGLWTMKPTSNTNMQATSAPSEAAQVRPRPEPTAITMKITSRPSSSTPLKAVMPASKLSDVWWRAIASDKYACSARKAAISSCSGIIPADLRMALRSQPMPNNSTRTPITSCSERSGMLSRRGPRARTTIASIASAATVPATAGRQPRSVLTARMIVKASTTSTIDAMKAAPMAGAAMAQDKLCMLSFPLVVVTTLANNGVVCMTGQGDQMNQASSFAELVASRSPNLSRTEHRVARYFAENLHQILVHTAIELANAIGTSDASIIRTARALGFDGLDGMRRAIADEFSAQPTLPERLSRTILKNAGDLEQALEKTLTAQAEAISTLRSTLDAQSFRAIVHALTDAREIVVFGIGPTSAMAQYFCTQLGRLGLSGRALTATGLSLADEILPLRAGDVVFIMAYSRVYRELSVLLNHAQALGLQTVLVTDSLEKDLAGRVTRVVTVPRGRADDFSLHSATLAFLETLLVGLATLMPEKTVASLDQLNRLRADLAGQAMALPLTQSAASKPNPPDMAP</sequence>
<dbReference type="Gene3D" id="1.10.10.10">
    <property type="entry name" value="Winged helix-like DNA-binding domain superfamily/Winged helix DNA-binding domain"/>
    <property type="match status" value="1"/>
</dbReference>
<dbReference type="GO" id="GO:0097367">
    <property type="term" value="F:carbohydrate derivative binding"/>
    <property type="evidence" value="ECO:0007669"/>
    <property type="project" value="InterPro"/>
</dbReference>
<dbReference type="InterPro" id="IPR046348">
    <property type="entry name" value="SIS_dom_sf"/>
</dbReference>
<dbReference type="PROSITE" id="PS51464">
    <property type="entry name" value="SIS"/>
    <property type="match status" value="1"/>
</dbReference>
<gene>
    <name evidence="7" type="ORF">B5K10_24985</name>
</gene>
<dbReference type="InterPro" id="IPR035472">
    <property type="entry name" value="RpiR-like_SIS"/>
</dbReference>
<dbReference type="SUPFAM" id="SSF53697">
    <property type="entry name" value="SIS domain"/>
    <property type="match status" value="1"/>
</dbReference>
<evidence type="ECO:0000256" key="2">
    <source>
        <dbReference type="ARBA" id="ARBA00023125"/>
    </source>
</evidence>